<protein>
    <submittedName>
        <fullName evidence="1">Uncharacterized protein</fullName>
    </submittedName>
</protein>
<evidence type="ECO:0000313" key="2">
    <source>
        <dbReference type="Proteomes" id="UP000593574"/>
    </source>
</evidence>
<dbReference type="EMBL" id="JABEZV010000008">
    <property type="protein sequence ID" value="MBA0719013.1"/>
    <property type="molecule type" value="Genomic_DNA"/>
</dbReference>
<dbReference type="Proteomes" id="UP000593574">
    <property type="component" value="Unassembled WGS sequence"/>
</dbReference>
<comment type="caution">
    <text evidence="1">The sequence shown here is derived from an EMBL/GenBank/DDBJ whole genome shotgun (WGS) entry which is preliminary data.</text>
</comment>
<dbReference type="AlphaFoldDB" id="A0A7J9A4N9"/>
<feature type="non-terminal residue" evidence="1">
    <location>
        <position position="1"/>
    </location>
</feature>
<proteinExistence type="predicted"/>
<evidence type="ECO:0000313" key="1">
    <source>
        <dbReference type="EMBL" id="MBA0719013.1"/>
    </source>
</evidence>
<name>A0A7J9A4N9_9ROSI</name>
<accession>A0A7J9A4N9</accession>
<gene>
    <name evidence="1" type="ORF">Golax_006722</name>
</gene>
<sequence length="78" mass="8881">MVVMIIIGAQASMASLMMIIIGAQASMASLIPSRNSLKYVKSQPVTCAYFYQRVFYTSRLNWGRAYMYRVPWTTIKGF</sequence>
<reference evidence="1 2" key="1">
    <citation type="journal article" date="2019" name="Genome Biol. Evol.">
        <title>Insights into the evolution of the New World diploid cottons (Gossypium, subgenus Houzingenia) based on genome sequencing.</title>
        <authorList>
            <person name="Grover C.E."/>
            <person name="Arick M.A. 2nd"/>
            <person name="Thrash A."/>
            <person name="Conover J.L."/>
            <person name="Sanders W.S."/>
            <person name="Peterson D.G."/>
            <person name="Frelichowski J.E."/>
            <person name="Scheffler J.A."/>
            <person name="Scheffler B.E."/>
            <person name="Wendel J.F."/>
        </authorList>
    </citation>
    <scope>NUCLEOTIDE SEQUENCE [LARGE SCALE GENOMIC DNA]</scope>
    <source>
        <strain evidence="1">4</strain>
        <tissue evidence="1">Leaf</tissue>
    </source>
</reference>
<keyword evidence="2" id="KW-1185">Reference proteome</keyword>
<organism evidence="1 2">
    <name type="scientific">Gossypium laxum</name>
    <dbReference type="NCBI Taxonomy" id="34288"/>
    <lineage>
        <taxon>Eukaryota</taxon>
        <taxon>Viridiplantae</taxon>
        <taxon>Streptophyta</taxon>
        <taxon>Embryophyta</taxon>
        <taxon>Tracheophyta</taxon>
        <taxon>Spermatophyta</taxon>
        <taxon>Magnoliopsida</taxon>
        <taxon>eudicotyledons</taxon>
        <taxon>Gunneridae</taxon>
        <taxon>Pentapetalae</taxon>
        <taxon>rosids</taxon>
        <taxon>malvids</taxon>
        <taxon>Malvales</taxon>
        <taxon>Malvaceae</taxon>
        <taxon>Malvoideae</taxon>
        <taxon>Gossypium</taxon>
    </lineage>
</organism>